<accession>A0ABU3SUU0</accession>
<keyword evidence="2" id="KW-1185">Reference proteome</keyword>
<name>A0ABU3SUU0_9ALTE</name>
<evidence type="ECO:0000313" key="1">
    <source>
        <dbReference type="EMBL" id="MDU0353756.1"/>
    </source>
</evidence>
<dbReference type="Proteomes" id="UP001247805">
    <property type="component" value="Unassembled WGS sequence"/>
</dbReference>
<sequence length="104" mass="11740">MIFTGEITDAIYISVENEPKVNFVYGTIVSDGTERLAIVPWISTSPIIKLQKIDGGFAAMTQNSVYFLKSYESVSVTWDEIDIIRIGTPPKLALKLFRAQWPRK</sequence>
<organism evidence="1 2">
    <name type="scientific">Paraglaciecola aquimarina</name>
    <dbReference type="NCBI Taxonomy" id="1235557"/>
    <lineage>
        <taxon>Bacteria</taxon>
        <taxon>Pseudomonadati</taxon>
        <taxon>Pseudomonadota</taxon>
        <taxon>Gammaproteobacteria</taxon>
        <taxon>Alteromonadales</taxon>
        <taxon>Alteromonadaceae</taxon>
        <taxon>Paraglaciecola</taxon>
    </lineage>
</organism>
<proteinExistence type="predicted"/>
<protein>
    <submittedName>
        <fullName evidence="1">Uncharacterized protein</fullName>
    </submittedName>
</protein>
<dbReference type="RefSeq" id="WP_316025406.1">
    <property type="nucleotide sequence ID" value="NZ_JAWDIO010000002.1"/>
</dbReference>
<evidence type="ECO:0000313" key="2">
    <source>
        <dbReference type="Proteomes" id="UP001247805"/>
    </source>
</evidence>
<gene>
    <name evidence="1" type="ORF">RS130_07315</name>
</gene>
<reference evidence="1 2" key="1">
    <citation type="submission" date="2023-10" db="EMBL/GenBank/DDBJ databases">
        <title>Glaciecola aquimarina strain GGW-M5 nov., isolated from a coastal seawater.</title>
        <authorList>
            <person name="Bayburt H."/>
            <person name="Kim J.M."/>
            <person name="Choi B.J."/>
            <person name="Jeon C.O."/>
        </authorList>
    </citation>
    <scope>NUCLEOTIDE SEQUENCE [LARGE SCALE GENOMIC DNA]</scope>
    <source>
        <strain evidence="1 2">KCTC 32108</strain>
    </source>
</reference>
<comment type="caution">
    <text evidence="1">The sequence shown here is derived from an EMBL/GenBank/DDBJ whole genome shotgun (WGS) entry which is preliminary data.</text>
</comment>
<dbReference type="EMBL" id="JAWDIO010000002">
    <property type="protein sequence ID" value="MDU0353756.1"/>
    <property type="molecule type" value="Genomic_DNA"/>
</dbReference>